<comment type="similarity">
    <text evidence="2 5">Belongs to the DegT/DnrJ/EryC1 family.</text>
</comment>
<dbReference type="STRING" id="1802214.A2908_03995"/>
<comment type="caution">
    <text evidence="6">The sequence shown here is derived from an EMBL/GenBank/DDBJ whole genome shotgun (WGS) entry which is preliminary data.</text>
</comment>
<dbReference type="InterPro" id="IPR015421">
    <property type="entry name" value="PyrdxlP-dep_Trfase_major"/>
</dbReference>
<dbReference type="GO" id="GO:0008483">
    <property type="term" value="F:transaminase activity"/>
    <property type="evidence" value="ECO:0007669"/>
    <property type="project" value="TreeGrafter"/>
</dbReference>
<accession>A0A1G2IC31</accession>
<dbReference type="CDD" id="cd00616">
    <property type="entry name" value="AHBA_syn"/>
    <property type="match status" value="1"/>
</dbReference>
<dbReference type="GO" id="GO:0030170">
    <property type="term" value="F:pyridoxal phosphate binding"/>
    <property type="evidence" value="ECO:0007669"/>
    <property type="project" value="UniProtKB-ARBA"/>
</dbReference>
<dbReference type="InterPro" id="IPR000653">
    <property type="entry name" value="DegT/StrS_aminotransferase"/>
</dbReference>
<dbReference type="Gene3D" id="3.90.1150.10">
    <property type="entry name" value="Aspartate Aminotransferase, domain 1"/>
    <property type="match status" value="1"/>
</dbReference>
<sequence length="378" mass="42623">MYNIPLSKQDITDLEKTAVLEVLNSPKLALGPKLQEFEKLMADFVGVKYAIAVNSGTSGLHLIVKSLGIKKGDEVITTPFSFIASANCILYEGAKPVFVDIDQKTLNIDVTKIEKKITKKTKAILAVDVFSQPADWDALKRLAKKHHLFLIEDSAEALGSLYKNKKCGSFGDAAVFAFYPNKQMTTGEGGMILTNNKKIAELCKSMSNQGRKIKDGAWLEHVRLGYNYRLDEMSAALGVVQMKRINELLGKRAMVAKLYQEKLKDIKDVQIPYTGPESSMSWFVYVVKLSEKLAGKKRNTIIKEMEKRGIQCSNYFQVIHLQPFYKELFGYKKGDYPVAEHVSQRTLALPFFNDLKEDEVDRVVNSLKECLTYLKKQP</sequence>
<evidence type="ECO:0000313" key="7">
    <source>
        <dbReference type="Proteomes" id="UP000176774"/>
    </source>
</evidence>
<evidence type="ECO:0000256" key="1">
    <source>
        <dbReference type="ARBA" id="ARBA00022898"/>
    </source>
</evidence>
<dbReference type="FunFam" id="3.40.640.10:FF:000089">
    <property type="entry name" value="Aminotransferase, DegT/DnrJ/EryC1/StrS family"/>
    <property type="match status" value="1"/>
</dbReference>
<evidence type="ECO:0000256" key="3">
    <source>
        <dbReference type="PIRSR" id="PIRSR000390-1"/>
    </source>
</evidence>
<evidence type="ECO:0000313" key="6">
    <source>
        <dbReference type="EMBL" id="OGZ72273.1"/>
    </source>
</evidence>
<dbReference type="InterPro" id="IPR015422">
    <property type="entry name" value="PyrdxlP-dep_Trfase_small"/>
</dbReference>
<evidence type="ECO:0000256" key="4">
    <source>
        <dbReference type="PIRSR" id="PIRSR000390-2"/>
    </source>
</evidence>
<feature type="modified residue" description="N6-(pyridoxal phosphate)lysine" evidence="4">
    <location>
        <position position="182"/>
    </location>
</feature>
<organism evidence="6 7">
    <name type="scientific">Candidatus Staskawiczbacteria bacterium RIFCSPLOWO2_01_FULL_38_12b</name>
    <dbReference type="NCBI Taxonomy" id="1802214"/>
    <lineage>
        <taxon>Bacteria</taxon>
        <taxon>Candidatus Staskawicziibacteriota</taxon>
    </lineage>
</organism>
<dbReference type="GO" id="GO:0000271">
    <property type="term" value="P:polysaccharide biosynthetic process"/>
    <property type="evidence" value="ECO:0007669"/>
    <property type="project" value="TreeGrafter"/>
</dbReference>
<protein>
    <submittedName>
        <fullName evidence="6">Polysaccharide biosynthesis protein</fullName>
    </submittedName>
</protein>
<reference evidence="6 7" key="1">
    <citation type="journal article" date="2016" name="Nat. Commun.">
        <title>Thousands of microbial genomes shed light on interconnected biogeochemical processes in an aquifer system.</title>
        <authorList>
            <person name="Anantharaman K."/>
            <person name="Brown C.T."/>
            <person name="Hug L.A."/>
            <person name="Sharon I."/>
            <person name="Castelle C.J."/>
            <person name="Probst A.J."/>
            <person name="Thomas B.C."/>
            <person name="Singh A."/>
            <person name="Wilkins M.J."/>
            <person name="Karaoz U."/>
            <person name="Brodie E.L."/>
            <person name="Williams K.H."/>
            <person name="Hubbard S.S."/>
            <person name="Banfield J.F."/>
        </authorList>
    </citation>
    <scope>NUCLEOTIDE SEQUENCE [LARGE SCALE GENOMIC DNA]</scope>
</reference>
<proteinExistence type="inferred from homology"/>
<dbReference type="Proteomes" id="UP000176774">
    <property type="component" value="Unassembled WGS sequence"/>
</dbReference>
<keyword evidence="1 4" id="KW-0663">Pyridoxal phosphate</keyword>
<dbReference type="Pfam" id="PF01041">
    <property type="entry name" value="DegT_DnrJ_EryC1"/>
    <property type="match status" value="1"/>
</dbReference>
<dbReference type="PANTHER" id="PTHR30244">
    <property type="entry name" value="TRANSAMINASE"/>
    <property type="match status" value="1"/>
</dbReference>
<dbReference type="InterPro" id="IPR015424">
    <property type="entry name" value="PyrdxlP-dep_Trfase"/>
</dbReference>
<dbReference type="Gene3D" id="3.40.640.10">
    <property type="entry name" value="Type I PLP-dependent aspartate aminotransferase-like (Major domain)"/>
    <property type="match status" value="1"/>
</dbReference>
<dbReference type="PANTHER" id="PTHR30244:SF39">
    <property type="entry name" value="BLR3650 PROTEIN"/>
    <property type="match status" value="1"/>
</dbReference>
<feature type="active site" description="Proton acceptor" evidence="3">
    <location>
        <position position="182"/>
    </location>
</feature>
<gene>
    <name evidence="6" type="ORF">A2908_03995</name>
</gene>
<dbReference type="PIRSF" id="PIRSF000390">
    <property type="entry name" value="PLP_StrS"/>
    <property type="match status" value="1"/>
</dbReference>
<dbReference type="AlphaFoldDB" id="A0A1G2IC31"/>
<evidence type="ECO:0000256" key="5">
    <source>
        <dbReference type="RuleBase" id="RU004508"/>
    </source>
</evidence>
<dbReference type="EMBL" id="MHPA01000028">
    <property type="protein sequence ID" value="OGZ72273.1"/>
    <property type="molecule type" value="Genomic_DNA"/>
</dbReference>
<name>A0A1G2IC31_9BACT</name>
<evidence type="ECO:0000256" key="2">
    <source>
        <dbReference type="ARBA" id="ARBA00037999"/>
    </source>
</evidence>
<dbReference type="SUPFAM" id="SSF53383">
    <property type="entry name" value="PLP-dependent transferases"/>
    <property type="match status" value="1"/>
</dbReference>